<keyword evidence="2" id="KW-1185">Reference proteome</keyword>
<reference evidence="1" key="1">
    <citation type="submission" date="2020-10" db="EMBL/GenBank/DDBJ databases">
        <title>ChiBAC.</title>
        <authorList>
            <person name="Zenner C."/>
            <person name="Hitch T.C.A."/>
            <person name="Clavel T."/>
        </authorList>
    </citation>
    <scope>NUCLEOTIDE SEQUENCE</scope>
    <source>
        <strain evidence="1">DSM 107454</strain>
    </source>
</reference>
<evidence type="ECO:0000313" key="1">
    <source>
        <dbReference type="EMBL" id="MBE5040523.1"/>
    </source>
</evidence>
<dbReference type="AlphaFoldDB" id="A0A9D5M2X2"/>
<evidence type="ECO:0000313" key="2">
    <source>
        <dbReference type="Proteomes" id="UP000806542"/>
    </source>
</evidence>
<dbReference type="Proteomes" id="UP000806542">
    <property type="component" value="Unassembled WGS sequence"/>
</dbReference>
<accession>A0A9D5M2X2</accession>
<organism evidence="1 2">
    <name type="scientific">Ructibacterium gallinarum</name>
    <dbReference type="NCBI Taxonomy" id="2779355"/>
    <lineage>
        <taxon>Bacteria</taxon>
        <taxon>Bacillati</taxon>
        <taxon>Bacillota</taxon>
        <taxon>Clostridia</taxon>
        <taxon>Eubacteriales</taxon>
        <taxon>Oscillospiraceae</taxon>
        <taxon>Ructibacterium</taxon>
    </lineage>
</organism>
<comment type="caution">
    <text evidence="1">The sequence shown here is derived from an EMBL/GenBank/DDBJ whole genome shotgun (WGS) entry which is preliminary data.</text>
</comment>
<dbReference type="EMBL" id="JADCKB010000017">
    <property type="protein sequence ID" value="MBE5040523.1"/>
    <property type="molecule type" value="Genomic_DNA"/>
</dbReference>
<protein>
    <submittedName>
        <fullName evidence="1">Uncharacterized protein</fullName>
    </submittedName>
</protein>
<proteinExistence type="predicted"/>
<gene>
    <name evidence="1" type="ORF">INF28_08630</name>
</gene>
<name>A0A9D5M2X2_9FIRM</name>
<dbReference type="RefSeq" id="WP_226393076.1">
    <property type="nucleotide sequence ID" value="NZ_JADCKB010000017.1"/>
</dbReference>
<sequence length="252" mass="29457">MSYEIVYAREFIKTGDGRIIPLVLSGSNNCWEPTYGKHWRRCRSWFPLLIKSGENPAIEPEKLMERVNGYIPSTYQQHFKRSGKWVDDAAFVRFFKNGIKQAKTLEELCEECIPNPVLNGTVYYYDKANNICTLHAKRIADSTDLDAFLTEADECLKRDTTHQLQIQIGFHAEDVLKRYLRPRTVREKPAQYYVITTGHGYVSKLTRRGVYSTCCCDCAKWFESEKKAHQWLKDKYLEKRFPRLQFEVACVA</sequence>